<evidence type="ECO:0000259" key="1">
    <source>
        <dbReference type="Pfam" id="PF19993"/>
    </source>
</evidence>
<accession>A0A0P9RRE4</accession>
<protein>
    <recommendedName>
        <fullName evidence="1">Double-GTPase 2 domain-containing protein</fullName>
    </recommendedName>
</protein>
<gene>
    <name evidence="2" type="ORF">ALO92_01386</name>
    <name evidence="3" type="ORF">SAMN05216596_11411</name>
</gene>
<dbReference type="Proteomes" id="UP000050411">
    <property type="component" value="Unassembled WGS sequence"/>
</dbReference>
<comment type="caution">
    <text evidence="2">The sequence shown here is derived from an EMBL/GenBank/DDBJ whole genome shotgun (WGS) entry which is preliminary data.</text>
</comment>
<evidence type="ECO:0000313" key="4">
    <source>
        <dbReference type="Proteomes" id="UP000050411"/>
    </source>
</evidence>
<organism evidence="2 4">
    <name type="scientific">Pseudomonas congelans</name>
    <dbReference type="NCBI Taxonomy" id="200452"/>
    <lineage>
        <taxon>Bacteria</taxon>
        <taxon>Pseudomonadati</taxon>
        <taxon>Pseudomonadota</taxon>
        <taxon>Gammaproteobacteria</taxon>
        <taxon>Pseudomonadales</taxon>
        <taxon>Pseudomonadaceae</taxon>
        <taxon>Pseudomonas</taxon>
    </lineage>
</organism>
<evidence type="ECO:0000313" key="5">
    <source>
        <dbReference type="Proteomes" id="UP000183042"/>
    </source>
</evidence>
<dbReference type="Pfam" id="PF19993">
    <property type="entry name" value="DO-GTPase2"/>
    <property type="match status" value="1"/>
</dbReference>
<reference evidence="3 5" key="2">
    <citation type="submission" date="2016-10" db="EMBL/GenBank/DDBJ databases">
        <authorList>
            <person name="Varghese N."/>
            <person name="Submissions S."/>
        </authorList>
    </citation>
    <scope>NUCLEOTIDE SEQUENCE [LARGE SCALE GENOMIC DNA]</scope>
    <source>
        <strain evidence="3 5">DSM 14939</strain>
    </source>
</reference>
<name>A0A0P9RRE4_9PSED</name>
<dbReference type="SUPFAM" id="SSF52540">
    <property type="entry name" value="P-loop containing nucleoside triphosphate hydrolases"/>
    <property type="match status" value="2"/>
</dbReference>
<evidence type="ECO:0000313" key="3">
    <source>
        <dbReference type="EMBL" id="SDP87506.1"/>
    </source>
</evidence>
<dbReference type="InterPro" id="IPR045528">
    <property type="entry name" value="DO-GTPase2"/>
</dbReference>
<dbReference type="EMBL" id="LJQB01000016">
    <property type="protein sequence ID" value="KPW87076.1"/>
    <property type="molecule type" value="Genomic_DNA"/>
</dbReference>
<reference evidence="2 4" key="1">
    <citation type="submission" date="2015-09" db="EMBL/GenBank/DDBJ databases">
        <title>Genome announcement of multiple Pseudomonas syringae strains.</title>
        <authorList>
            <person name="Thakur S."/>
            <person name="Wang P.W."/>
            <person name="Gong Y."/>
            <person name="Weir B.S."/>
            <person name="Guttman D.S."/>
        </authorList>
    </citation>
    <scope>NUCLEOTIDE SEQUENCE [LARGE SCALE GENOMIC DNA]</scope>
    <source>
        <strain evidence="2 4">ICMP19117</strain>
    </source>
</reference>
<dbReference type="Proteomes" id="UP000183042">
    <property type="component" value="Unassembled WGS sequence"/>
</dbReference>
<sequence length="342" mass="38214">MRKCSFDSCTYSITGRCIRGTPESECPHLQETHDFEDSTSLTEELVEGDWQRPQEGSVAGDAVLRPTEEIPRLPSSMTLGREEAQELMCSEATTMVGIVGLPGSGKTACLVSAYLLLSRGSLRGYDYGDSRSLMAFEQISRGSRQWASTESQRQLTVRTELADDRQAGFLHFKLRRATDGRLLNILLPDLPGEWSTSLIDKADSKRFEFIKSATAMWIMVDGREFVDAKSRNYAIHRTRLLITRLAEVGTPSHIRLILVPSWRDIGEFPQTAFDQIEAEATSLGFRLILSPIASFSGNNLVKPGEGVADLFDITLSHARECPAFWPDDQRCKLRKLSGFRSL</sequence>
<keyword evidence="5" id="KW-1185">Reference proteome</keyword>
<dbReference type="PATRIC" id="fig|200452.3.peg.1685"/>
<feature type="domain" description="Double-GTPase 2" evidence="1">
    <location>
        <begin position="95"/>
        <end position="311"/>
    </location>
</feature>
<proteinExistence type="predicted"/>
<evidence type="ECO:0000313" key="2">
    <source>
        <dbReference type="EMBL" id="KPW87076.1"/>
    </source>
</evidence>
<dbReference type="AlphaFoldDB" id="A0A0P9RRE4"/>
<dbReference type="EMBL" id="FNJH01000014">
    <property type="protein sequence ID" value="SDP87506.1"/>
    <property type="molecule type" value="Genomic_DNA"/>
</dbReference>
<dbReference type="InterPro" id="IPR027417">
    <property type="entry name" value="P-loop_NTPase"/>
</dbReference>